<evidence type="ECO:0000313" key="2">
    <source>
        <dbReference type="Proteomes" id="UP000076852"/>
    </source>
</evidence>
<dbReference type="AlphaFoldDB" id="A0A161I2P2"/>
<accession>A0A161I2P2</accession>
<dbReference type="Proteomes" id="UP000076852">
    <property type="component" value="Chromosome 2"/>
</dbReference>
<keyword evidence="2" id="KW-1185">Reference proteome</keyword>
<gene>
    <name evidence="1" type="ORF">AYM40_21645</name>
</gene>
<proteinExistence type="predicted"/>
<sequence length="128" mass="14358">MYSKDASIGYAELALQSGDTNDLKVVLALNNKTLLIDFDGLERAFQAFETELPIVYKAQDSCALVVHPYRPHQLDLLLKEANASLITDWHDAGLSFEDEIRRRLRCNLPRNIIVITNCVDMAGAAEHD</sequence>
<reference evidence="1 2" key="1">
    <citation type="journal article" date="2016" name="Gene">
        <title>PacBio SMRT assembly of a complex multi-replicon genome reveals chlorocatechol degradative operon in a region of genome plasticity.</title>
        <authorList>
            <person name="Ricker N."/>
            <person name="Shen S.Y."/>
            <person name="Goordial J."/>
            <person name="Jin S."/>
            <person name="Fulthorpe R.R."/>
        </authorList>
    </citation>
    <scope>NUCLEOTIDE SEQUENCE [LARGE SCALE GENOMIC DNA]</scope>
    <source>
        <strain evidence="1 2">OLGA172</strain>
    </source>
</reference>
<organism evidence="1 2">
    <name type="scientific">Paraburkholderia phytofirmans OLGA172</name>
    <dbReference type="NCBI Taxonomy" id="1417228"/>
    <lineage>
        <taxon>Bacteria</taxon>
        <taxon>Pseudomonadati</taxon>
        <taxon>Pseudomonadota</taxon>
        <taxon>Betaproteobacteria</taxon>
        <taxon>Burkholderiales</taxon>
        <taxon>Burkholderiaceae</taxon>
        <taxon>Paraburkholderia</taxon>
    </lineage>
</organism>
<name>A0A161I2P2_9BURK</name>
<dbReference type="KEGG" id="buz:AYM40_21645"/>
<dbReference type="EMBL" id="CP014579">
    <property type="protein sequence ID" value="ANB75033.1"/>
    <property type="molecule type" value="Genomic_DNA"/>
</dbReference>
<protein>
    <submittedName>
        <fullName evidence="1">Uncharacterized protein</fullName>
    </submittedName>
</protein>
<evidence type="ECO:0000313" key="1">
    <source>
        <dbReference type="EMBL" id="ANB75033.1"/>
    </source>
</evidence>